<dbReference type="EMBL" id="NBII01000004">
    <property type="protein sequence ID" value="PAV19547.1"/>
    <property type="molecule type" value="Genomic_DNA"/>
</dbReference>
<proteinExistence type="predicted"/>
<dbReference type="InParanoid" id="A0A286UIX8"/>
<keyword evidence="3" id="KW-1185">Reference proteome</keyword>
<dbReference type="Pfam" id="PF01738">
    <property type="entry name" value="DLH"/>
    <property type="match status" value="1"/>
</dbReference>
<feature type="domain" description="Dienelactone hydrolase" evidence="1">
    <location>
        <begin position="38"/>
        <end position="273"/>
    </location>
</feature>
<dbReference type="AlphaFoldDB" id="A0A286UIX8"/>
<dbReference type="GO" id="GO:0016787">
    <property type="term" value="F:hydrolase activity"/>
    <property type="evidence" value="ECO:0007669"/>
    <property type="project" value="UniProtKB-KW"/>
</dbReference>
<dbReference type="PANTHER" id="PTHR17630">
    <property type="entry name" value="DIENELACTONE HYDROLASE"/>
    <property type="match status" value="1"/>
</dbReference>
<protein>
    <submittedName>
        <fullName evidence="2">Dienelactone hydrolase endo-1,3,1,4-beta-D-glucanase</fullName>
    </submittedName>
</protein>
<gene>
    <name evidence="2" type="ORF">PNOK_0448100</name>
</gene>
<dbReference type="STRING" id="2282107.A0A286UIX8"/>
<accession>A0A286UIX8</accession>
<dbReference type="InterPro" id="IPR029058">
    <property type="entry name" value="AB_hydrolase_fold"/>
</dbReference>
<evidence type="ECO:0000313" key="2">
    <source>
        <dbReference type="EMBL" id="PAV19547.1"/>
    </source>
</evidence>
<evidence type="ECO:0000259" key="1">
    <source>
        <dbReference type="Pfam" id="PF01738"/>
    </source>
</evidence>
<dbReference type="Proteomes" id="UP000217199">
    <property type="component" value="Unassembled WGS sequence"/>
</dbReference>
<dbReference type="Gene3D" id="3.40.50.1820">
    <property type="entry name" value="alpha/beta hydrolase"/>
    <property type="match status" value="1"/>
</dbReference>
<dbReference type="InterPro" id="IPR002925">
    <property type="entry name" value="Dienelactn_hydro"/>
</dbReference>
<reference evidence="2 3" key="1">
    <citation type="journal article" date="2017" name="Mol. Ecol.">
        <title>Comparative and population genomic landscape of Phellinus noxius: A hypervariable fungus causing root rot in trees.</title>
        <authorList>
            <person name="Chung C.L."/>
            <person name="Lee T.J."/>
            <person name="Akiba M."/>
            <person name="Lee H.H."/>
            <person name="Kuo T.H."/>
            <person name="Liu D."/>
            <person name="Ke H.M."/>
            <person name="Yokoi T."/>
            <person name="Roa M.B."/>
            <person name="Lu M.J."/>
            <person name="Chang Y.Y."/>
            <person name="Ann P.J."/>
            <person name="Tsai J.N."/>
            <person name="Chen C.Y."/>
            <person name="Tzean S.S."/>
            <person name="Ota Y."/>
            <person name="Hattori T."/>
            <person name="Sahashi N."/>
            <person name="Liou R.F."/>
            <person name="Kikuchi T."/>
            <person name="Tsai I.J."/>
        </authorList>
    </citation>
    <scope>NUCLEOTIDE SEQUENCE [LARGE SCALE GENOMIC DNA]</scope>
    <source>
        <strain evidence="2 3">FFPRI411160</strain>
    </source>
</reference>
<keyword evidence="2" id="KW-0378">Hydrolase</keyword>
<name>A0A286UIX8_9AGAM</name>
<organism evidence="2 3">
    <name type="scientific">Pyrrhoderma noxium</name>
    <dbReference type="NCBI Taxonomy" id="2282107"/>
    <lineage>
        <taxon>Eukaryota</taxon>
        <taxon>Fungi</taxon>
        <taxon>Dikarya</taxon>
        <taxon>Basidiomycota</taxon>
        <taxon>Agaricomycotina</taxon>
        <taxon>Agaricomycetes</taxon>
        <taxon>Hymenochaetales</taxon>
        <taxon>Hymenochaetaceae</taxon>
        <taxon>Pyrrhoderma</taxon>
    </lineage>
</organism>
<sequence length="276" mass="30951">MSFNFCERCTSGSVLPGEPKGELRGDAYFAAGPAELKERNKSKAIILLTDIFGLPLKNCKILADQLAEKAGCDVWIPDQFAGYPPVTPNELEDKFPKRPGEKLPWTTKLSFFFLLITKIFKFLSIRASVVDPRIKEFVGKIKTEYHYTKLGTVGYCFGGATIIRLSAEPNNVFDSAIIAHPGGSFNIEQIKAIKIPSLWLCAEEDSTFPPDMKNEAEAVFTARKDKPDFIEYEFKQYTGTVHGFAIRPNLAIPEAKEGFEKSFEATVEWFKKTLDL</sequence>
<dbReference type="OrthoDB" id="10019231at2759"/>
<dbReference type="SUPFAM" id="SSF53474">
    <property type="entry name" value="alpha/beta-Hydrolases"/>
    <property type="match status" value="1"/>
</dbReference>
<dbReference type="PANTHER" id="PTHR17630:SF44">
    <property type="entry name" value="PROTEIN AIM2"/>
    <property type="match status" value="1"/>
</dbReference>
<comment type="caution">
    <text evidence="2">The sequence shown here is derived from an EMBL/GenBank/DDBJ whole genome shotgun (WGS) entry which is preliminary data.</text>
</comment>
<evidence type="ECO:0000313" key="3">
    <source>
        <dbReference type="Proteomes" id="UP000217199"/>
    </source>
</evidence>